<gene>
    <name evidence="2" type="ORF">OESDEN_00054</name>
</gene>
<sequence length="256" mass="28169">MVYTAVFLLASAISLAQALSFYTRHQMIECGSRINTEGSYRLPKHERCSIKVEVPENTAVQITASGRDFKCRRHLNDLMVISTETKLPSFPCLDRVGAAVFTGVDKEYVINTRDLPAGTHIGISYYSTNFECGDSVPFDVAGIPLTLSYKNAENGNCVLVLPGRARAVIDKVEGAEVCLQFSQGLRLGDFSLRSERVCHRSEGSSPLSYDVFCSIGILSAESASDATIHFRIEAPTPEQLDSYRIESFACSSRFID</sequence>
<name>A0A0B1TV21_OESDE</name>
<dbReference type="AlphaFoldDB" id="A0A0B1TV21"/>
<evidence type="ECO:0008006" key="4">
    <source>
        <dbReference type="Google" id="ProtNLM"/>
    </source>
</evidence>
<reference evidence="2 3" key="1">
    <citation type="submission" date="2014-03" db="EMBL/GenBank/DDBJ databases">
        <title>Draft genome of the hookworm Oesophagostomum dentatum.</title>
        <authorList>
            <person name="Mitreva M."/>
        </authorList>
    </citation>
    <scope>NUCLEOTIDE SEQUENCE [LARGE SCALE GENOMIC DNA]</scope>
    <source>
        <strain evidence="2 3">OD-Hann</strain>
    </source>
</reference>
<dbReference type="EMBL" id="KN549200">
    <property type="protein sequence ID" value="KHJ99991.1"/>
    <property type="molecule type" value="Genomic_DNA"/>
</dbReference>
<feature type="signal peptide" evidence="1">
    <location>
        <begin position="1"/>
        <end position="18"/>
    </location>
</feature>
<keyword evidence="1" id="KW-0732">Signal</keyword>
<accession>A0A0B1TV21</accession>
<feature type="chain" id="PRO_5002062136" description="CUB domain-containing protein" evidence="1">
    <location>
        <begin position="19"/>
        <end position="256"/>
    </location>
</feature>
<evidence type="ECO:0000256" key="1">
    <source>
        <dbReference type="SAM" id="SignalP"/>
    </source>
</evidence>
<evidence type="ECO:0000313" key="3">
    <source>
        <dbReference type="Proteomes" id="UP000053660"/>
    </source>
</evidence>
<dbReference type="Proteomes" id="UP000053660">
    <property type="component" value="Unassembled WGS sequence"/>
</dbReference>
<keyword evidence="3" id="KW-1185">Reference proteome</keyword>
<organism evidence="2 3">
    <name type="scientific">Oesophagostomum dentatum</name>
    <name type="common">Nodular worm</name>
    <dbReference type="NCBI Taxonomy" id="61180"/>
    <lineage>
        <taxon>Eukaryota</taxon>
        <taxon>Metazoa</taxon>
        <taxon>Ecdysozoa</taxon>
        <taxon>Nematoda</taxon>
        <taxon>Chromadorea</taxon>
        <taxon>Rhabditida</taxon>
        <taxon>Rhabditina</taxon>
        <taxon>Rhabditomorpha</taxon>
        <taxon>Strongyloidea</taxon>
        <taxon>Strongylidae</taxon>
        <taxon>Oesophagostomum</taxon>
    </lineage>
</organism>
<protein>
    <recommendedName>
        <fullName evidence="4">CUB domain-containing protein</fullName>
    </recommendedName>
</protein>
<evidence type="ECO:0000313" key="2">
    <source>
        <dbReference type="EMBL" id="KHJ99991.1"/>
    </source>
</evidence>
<dbReference type="OrthoDB" id="5785269at2759"/>
<proteinExistence type="predicted"/>